<dbReference type="GO" id="GO:0006633">
    <property type="term" value="P:fatty acid biosynthetic process"/>
    <property type="evidence" value="ECO:0007669"/>
    <property type="project" value="TreeGrafter"/>
</dbReference>
<dbReference type="SUPFAM" id="SSF55048">
    <property type="entry name" value="Probable ACP-binding domain of malonyl-CoA ACP transacylase"/>
    <property type="match status" value="1"/>
</dbReference>
<dbReference type="GO" id="GO:0004314">
    <property type="term" value="F:[acyl-carrier-protein] S-malonyltransferase activity"/>
    <property type="evidence" value="ECO:0007669"/>
    <property type="project" value="TreeGrafter"/>
</dbReference>
<dbReference type="RefSeq" id="WP_319076314.1">
    <property type="nucleotide sequence ID" value="NZ_JAWWMZ010000013.1"/>
</dbReference>
<dbReference type="InterPro" id="IPR001227">
    <property type="entry name" value="Ac_transferase_dom_sf"/>
</dbReference>
<evidence type="ECO:0000259" key="1">
    <source>
        <dbReference type="SMART" id="SM00827"/>
    </source>
</evidence>
<evidence type="ECO:0000313" key="2">
    <source>
        <dbReference type="EMBL" id="MDX4956774.1"/>
    </source>
</evidence>
<dbReference type="SUPFAM" id="SSF52151">
    <property type="entry name" value="FabD/lysophospholipase-like"/>
    <property type="match status" value="1"/>
</dbReference>
<dbReference type="AlphaFoldDB" id="A0AAJ2V9B7"/>
<protein>
    <submittedName>
        <fullName evidence="2">Acyltransferase domain-containing protein</fullName>
    </submittedName>
</protein>
<dbReference type="PANTHER" id="PTHR42681">
    <property type="entry name" value="MALONYL-COA-ACYL CARRIER PROTEIN TRANSACYLASE, MITOCHONDRIAL"/>
    <property type="match status" value="1"/>
</dbReference>
<gene>
    <name evidence="2" type="ORF">SGN30_25460</name>
</gene>
<dbReference type="Pfam" id="PF00698">
    <property type="entry name" value="Acyl_transf_1"/>
    <property type="match status" value="1"/>
</dbReference>
<dbReference type="InterPro" id="IPR016035">
    <property type="entry name" value="Acyl_Trfase/lysoPLipase"/>
</dbReference>
<dbReference type="InterPro" id="IPR014043">
    <property type="entry name" value="Acyl_transferase_dom"/>
</dbReference>
<dbReference type="InterPro" id="IPR050858">
    <property type="entry name" value="Mal-CoA-ACP_Trans/PKS_FabD"/>
</dbReference>
<dbReference type="Gene3D" id="3.30.70.250">
    <property type="entry name" value="Malonyl-CoA ACP transacylase, ACP-binding"/>
    <property type="match status" value="1"/>
</dbReference>
<name>A0AAJ2V9B7_DELAC</name>
<dbReference type="SMART" id="SM00827">
    <property type="entry name" value="PKS_AT"/>
    <property type="match status" value="1"/>
</dbReference>
<dbReference type="InterPro" id="IPR016036">
    <property type="entry name" value="Malonyl_transacylase_ACP-bd"/>
</dbReference>
<comment type="caution">
    <text evidence="2">The sequence shown here is derived from an EMBL/GenBank/DDBJ whole genome shotgun (WGS) entry which is preliminary data.</text>
</comment>
<sequence length="303" mass="31725">MSFALLFSGQGTQHPAMLAWLADDAWTQAVCEQLQVAHWRDRLADAPWAESNAVAQPLLAGLAMAAWMQLSPQLPAPSAVAGYSVGELPAFGAAGALDACDIVALAARRAAAMDRCAQQMPGGGLLAVSGLPPARMAALLETTGLAVAIRNGPENLILGGPHAALEQAQALAARQGAHATRLRVQVASHTPWMRQAAQAFAQDLGQVAVHAPAVALFSNTARRVRDAAGARAALSEQIAGTVHWDDCMDSIAARQVRCVLEIGPGQALARLWNQRHPDIPARSCDDFRSAAAIAGWIGRHCGD</sequence>
<feature type="domain" description="Malonyl-CoA:ACP transacylase (MAT)" evidence="1">
    <location>
        <begin position="6"/>
        <end position="300"/>
    </location>
</feature>
<accession>A0AAJ2V9B7</accession>
<keyword evidence="2" id="KW-0012">Acyltransferase</keyword>
<organism evidence="2 3">
    <name type="scientific">Delftia acidovorans</name>
    <name type="common">Pseudomonas acidovorans</name>
    <name type="synonym">Comamonas acidovorans</name>
    <dbReference type="NCBI Taxonomy" id="80866"/>
    <lineage>
        <taxon>Bacteria</taxon>
        <taxon>Pseudomonadati</taxon>
        <taxon>Pseudomonadota</taxon>
        <taxon>Betaproteobacteria</taxon>
        <taxon>Burkholderiales</taxon>
        <taxon>Comamonadaceae</taxon>
        <taxon>Delftia</taxon>
    </lineage>
</organism>
<dbReference type="EMBL" id="JAWWMZ010000013">
    <property type="protein sequence ID" value="MDX4956774.1"/>
    <property type="molecule type" value="Genomic_DNA"/>
</dbReference>
<reference evidence="2" key="1">
    <citation type="submission" date="2023-11" db="EMBL/GenBank/DDBJ databases">
        <title>Identification and selenium tolerance of Delftia acidovorans R3-25.</title>
        <authorList>
            <person name="Zhang S."/>
            <person name="Liu Y."/>
            <person name="Guo Y."/>
        </authorList>
    </citation>
    <scope>NUCLEOTIDE SEQUENCE</scope>
    <source>
        <strain evidence="2">R3-25</strain>
    </source>
</reference>
<dbReference type="GO" id="GO:0005829">
    <property type="term" value="C:cytosol"/>
    <property type="evidence" value="ECO:0007669"/>
    <property type="project" value="TreeGrafter"/>
</dbReference>
<keyword evidence="2" id="KW-0808">Transferase</keyword>
<proteinExistence type="predicted"/>
<evidence type="ECO:0000313" key="3">
    <source>
        <dbReference type="Proteomes" id="UP001287445"/>
    </source>
</evidence>
<dbReference type="Proteomes" id="UP001287445">
    <property type="component" value="Unassembled WGS sequence"/>
</dbReference>
<dbReference type="PANTHER" id="PTHR42681:SF6">
    <property type="entry name" value="BLL0263 PROTEIN"/>
    <property type="match status" value="1"/>
</dbReference>
<dbReference type="Gene3D" id="3.40.366.10">
    <property type="entry name" value="Malonyl-Coenzyme A Acyl Carrier Protein, domain 2"/>
    <property type="match status" value="1"/>
</dbReference>